<dbReference type="Proteomes" id="UP000462066">
    <property type="component" value="Unassembled WGS sequence"/>
</dbReference>
<protein>
    <submittedName>
        <fullName evidence="1">Uncharacterized protein</fullName>
    </submittedName>
</protein>
<dbReference type="Gene3D" id="1.10.132.110">
    <property type="entry name" value="Serum amyloid A protein"/>
    <property type="match status" value="1"/>
</dbReference>
<evidence type="ECO:0000313" key="2">
    <source>
        <dbReference type="Proteomes" id="UP000462066"/>
    </source>
</evidence>
<comment type="caution">
    <text evidence="1">The sequence shown here is derived from an EMBL/GenBank/DDBJ whole genome shotgun (WGS) entry which is preliminary data.</text>
</comment>
<dbReference type="EMBL" id="MWIP01000034">
    <property type="protein sequence ID" value="KAF1684521.1"/>
    <property type="molecule type" value="Genomic_DNA"/>
</dbReference>
<keyword evidence="2" id="KW-1185">Reference proteome</keyword>
<dbReference type="GO" id="GO:0005576">
    <property type="term" value="C:extracellular region"/>
    <property type="evidence" value="ECO:0007669"/>
    <property type="project" value="InterPro"/>
</dbReference>
<proteinExistence type="predicted"/>
<accession>A0A7V8GJY7</accession>
<name>A0A7V8GJY7_9GAMM</name>
<organism evidence="1 2">
    <name type="scientific">Pseudoxanthomonas broegbernensis</name>
    <dbReference type="NCBI Taxonomy" id="83619"/>
    <lineage>
        <taxon>Bacteria</taxon>
        <taxon>Pseudomonadati</taxon>
        <taxon>Pseudomonadota</taxon>
        <taxon>Gammaproteobacteria</taxon>
        <taxon>Lysobacterales</taxon>
        <taxon>Lysobacteraceae</taxon>
        <taxon>Pseudoxanthomonas</taxon>
    </lineage>
</organism>
<dbReference type="InterPro" id="IPR000096">
    <property type="entry name" value="Serum_amyloid_A"/>
</dbReference>
<sequence length="251" mass="26971">MQAKNWIGADKFYHCMAMCEAASLGEKAAAIAGIAGEVRELNQHYRHGDPKEECDADRAANAAGLRAGRAGQACAAAVEYARVIPKGLCDRVHAEWISRWKPLRGCCKFVRQEPCRGAQGMPEENRGVQQMKTVLAILLGALMATRCTSFGGDMIVRVSGSVPISGSAGKSGEQCELGMVSAETGEQSSTRNIPADFSTTMLVVAGPQPKHYYFVAECGDGRKFRSDTVTVSSRSSYSRNFNLGTLVENVP</sequence>
<dbReference type="AlphaFoldDB" id="A0A7V8GJY7"/>
<gene>
    <name evidence="1" type="ORF">B1992_15010</name>
</gene>
<evidence type="ECO:0000313" key="1">
    <source>
        <dbReference type="EMBL" id="KAF1684521.1"/>
    </source>
</evidence>
<reference evidence="1 2" key="1">
    <citation type="submission" date="2017-10" db="EMBL/GenBank/DDBJ databases">
        <title>Whole genome sequencing of Pseudoxanthomonas broegbernensis DSM 12573(T).</title>
        <authorList>
            <person name="Kumar S."/>
            <person name="Bansal K."/>
            <person name="Kaur A."/>
            <person name="Patil P."/>
            <person name="Sharma S."/>
            <person name="Patil P.B."/>
        </authorList>
    </citation>
    <scope>NUCLEOTIDE SEQUENCE [LARGE SCALE GENOMIC DNA]</scope>
    <source>
        <strain evidence="1 2">DSM 12573</strain>
    </source>
</reference>
<dbReference type="Pfam" id="PF00277">
    <property type="entry name" value="SAA"/>
    <property type="match status" value="1"/>
</dbReference>